<evidence type="ECO:0000259" key="6">
    <source>
        <dbReference type="Pfam" id="PF00021"/>
    </source>
</evidence>
<accession>A0A2Y9E965</accession>
<evidence type="ECO:0000256" key="1">
    <source>
        <dbReference type="ARBA" id="ARBA00004236"/>
    </source>
</evidence>
<comment type="subcellular location">
    <subcellularLocation>
        <location evidence="1">Cell membrane</location>
    </subcellularLocation>
</comment>
<evidence type="ECO:0000256" key="2">
    <source>
        <dbReference type="ARBA" id="ARBA00022475"/>
    </source>
</evidence>
<evidence type="ECO:0000256" key="5">
    <source>
        <dbReference type="ARBA" id="ARBA00023180"/>
    </source>
</evidence>
<dbReference type="SUPFAM" id="SSF57302">
    <property type="entry name" value="Snake toxin-like"/>
    <property type="match status" value="1"/>
</dbReference>
<dbReference type="PANTHER" id="PTHR16529:SF8">
    <property type="entry name" value="CD177 ANTIGEN"/>
    <property type="match status" value="1"/>
</dbReference>
<dbReference type="OrthoDB" id="9538399at2759"/>
<dbReference type="GO" id="GO:0007159">
    <property type="term" value="P:leukocyte cell-cell adhesion"/>
    <property type="evidence" value="ECO:0007669"/>
    <property type="project" value="TreeGrafter"/>
</dbReference>
<dbReference type="Pfam" id="PF00021">
    <property type="entry name" value="UPAR_LY6"/>
    <property type="match status" value="2"/>
</dbReference>
<gene>
    <name evidence="8" type="primary">LOC101340776</name>
</gene>
<evidence type="ECO:0000313" key="8">
    <source>
        <dbReference type="RefSeq" id="XP_004388867.1"/>
    </source>
</evidence>
<sequence>MCGASSPQAPDGSWQLLKLAQDLVQNGECADGFDSPIPGIQALTCQKGTLNSVYNATELPLRWTTGQEDCEEGWGCQDTLMLIHNGPQVNVVITKGCTQAEDQEARVTEHRAGPGLSIISYTHVCRKANLCNDLANSVPLWTPSSTAPEGTQCPTCLSRDECKESGTELPCPAGLRHCYNGILLLNGGGISTSLRVQGCMAQGGCNLLNGTQEIGPIRVREKCNPKGESYTQEKRPCPVLQPWGVTLLLSFAI</sequence>
<keyword evidence="3" id="KW-0732">Signal</keyword>
<dbReference type="CDD" id="cd23636">
    <property type="entry name" value="TFP_LU_ECD_CD177_rpt2"/>
    <property type="match status" value="1"/>
</dbReference>
<name>A0A2Y9E965_TRIMA</name>
<dbReference type="InterPro" id="IPR045860">
    <property type="entry name" value="Snake_toxin-like_sf"/>
</dbReference>
<dbReference type="GO" id="GO:0098742">
    <property type="term" value="P:cell-cell adhesion via plasma-membrane adhesion molecules"/>
    <property type="evidence" value="ECO:0007669"/>
    <property type="project" value="TreeGrafter"/>
</dbReference>
<feature type="domain" description="UPAR/Ly6" evidence="6">
    <location>
        <begin position="150"/>
        <end position="225"/>
    </location>
</feature>
<dbReference type="RefSeq" id="XP_004388867.1">
    <property type="nucleotide sequence ID" value="XM_004388810.1"/>
</dbReference>
<dbReference type="GO" id="GO:0045217">
    <property type="term" value="P:cell-cell junction maintenance"/>
    <property type="evidence" value="ECO:0007669"/>
    <property type="project" value="TreeGrafter"/>
</dbReference>
<dbReference type="STRING" id="127582.A0A2Y9E965"/>
<dbReference type="PANTHER" id="PTHR16529">
    <property type="entry name" value="CD177 ANTIGEN"/>
    <property type="match status" value="1"/>
</dbReference>
<dbReference type="GO" id="GO:2001044">
    <property type="term" value="P:regulation of integrin-mediated signaling pathway"/>
    <property type="evidence" value="ECO:0007669"/>
    <property type="project" value="TreeGrafter"/>
</dbReference>
<keyword evidence="4" id="KW-0472">Membrane</keyword>
<organism evidence="7 8">
    <name type="scientific">Trichechus manatus latirostris</name>
    <name type="common">Florida manatee</name>
    <dbReference type="NCBI Taxonomy" id="127582"/>
    <lineage>
        <taxon>Eukaryota</taxon>
        <taxon>Metazoa</taxon>
        <taxon>Chordata</taxon>
        <taxon>Craniata</taxon>
        <taxon>Vertebrata</taxon>
        <taxon>Euteleostomi</taxon>
        <taxon>Mammalia</taxon>
        <taxon>Eutheria</taxon>
        <taxon>Afrotheria</taxon>
        <taxon>Sirenia</taxon>
        <taxon>Trichechidae</taxon>
        <taxon>Trichechus</taxon>
    </lineage>
</organism>
<dbReference type="InterPro" id="IPR051899">
    <property type="entry name" value="Fert-Immune_med_protein"/>
</dbReference>
<evidence type="ECO:0000256" key="3">
    <source>
        <dbReference type="ARBA" id="ARBA00022729"/>
    </source>
</evidence>
<dbReference type="GO" id="GO:0044853">
    <property type="term" value="C:plasma membrane raft"/>
    <property type="evidence" value="ECO:0007669"/>
    <property type="project" value="TreeGrafter"/>
</dbReference>
<keyword evidence="2" id="KW-1003">Cell membrane</keyword>
<evidence type="ECO:0000313" key="7">
    <source>
        <dbReference type="Proteomes" id="UP000248480"/>
    </source>
</evidence>
<keyword evidence="5" id="KW-0325">Glycoprotein</keyword>
<dbReference type="InterPro" id="IPR016054">
    <property type="entry name" value="LY6_UPA_recep-like"/>
</dbReference>
<dbReference type="InParanoid" id="A0A2Y9E965"/>
<feature type="domain" description="UPAR/Ly6" evidence="6">
    <location>
        <begin position="74"/>
        <end position="133"/>
    </location>
</feature>
<dbReference type="GO" id="GO:0043315">
    <property type="term" value="P:positive regulation of neutrophil degranulation"/>
    <property type="evidence" value="ECO:0007669"/>
    <property type="project" value="TreeGrafter"/>
</dbReference>
<dbReference type="GeneID" id="101340776"/>
<evidence type="ECO:0000256" key="4">
    <source>
        <dbReference type="ARBA" id="ARBA00023136"/>
    </source>
</evidence>
<protein>
    <submittedName>
        <fullName evidence="8">CD177 antigen-like</fullName>
    </submittedName>
</protein>
<dbReference type="AlphaFoldDB" id="A0A2Y9E965"/>
<dbReference type="Proteomes" id="UP000248480">
    <property type="component" value="Unplaced"/>
</dbReference>
<reference evidence="8" key="1">
    <citation type="submission" date="2025-08" db="UniProtKB">
        <authorList>
            <consortium name="RefSeq"/>
        </authorList>
    </citation>
    <scope>IDENTIFICATION</scope>
</reference>
<proteinExistence type="predicted"/>
<dbReference type="KEGG" id="tmu:101340776"/>
<keyword evidence="7" id="KW-1185">Reference proteome</keyword>
<dbReference type="CDD" id="cd23623">
    <property type="entry name" value="TFP_LU_ECD_CD177_rpt1"/>
    <property type="match status" value="1"/>
</dbReference>